<dbReference type="Pfam" id="PF03102">
    <property type="entry name" value="NeuB"/>
    <property type="match status" value="1"/>
</dbReference>
<evidence type="ECO:0000313" key="2">
    <source>
        <dbReference type="EMBL" id="SFR58631.1"/>
    </source>
</evidence>
<dbReference type="EMBL" id="FOYZ01000001">
    <property type="protein sequence ID" value="SFR58631.1"/>
    <property type="molecule type" value="Genomic_DNA"/>
</dbReference>
<accession>A0A1I6HW09</accession>
<keyword evidence="3" id="KW-1185">Reference proteome</keyword>
<dbReference type="InterPro" id="IPR013132">
    <property type="entry name" value="PseI/NeuA/B-like_N"/>
</dbReference>
<feature type="domain" description="AFP-like" evidence="1">
    <location>
        <begin position="282"/>
        <end position="340"/>
    </location>
</feature>
<dbReference type="Gene3D" id="3.20.20.70">
    <property type="entry name" value="Aldolase class I"/>
    <property type="match status" value="1"/>
</dbReference>
<dbReference type="Proteomes" id="UP000199659">
    <property type="component" value="Unassembled WGS sequence"/>
</dbReference>
<dbReference type="PROSITE" id="PS50844">
    <property type="entry name" value="AFP_LIKE"/>
    <property type="match status" value="1"/>
</dbReference>
<organism evidence="2 3">
    <name type="scientific">Anaeromicropila populeti</name>
    <dbReference type="NCBI Taxonomy" id="37658"/>
    <lineage>
        <taxon>Bacteria</taxon>
        <taxon>Bacillati</taxon>
        <taxon>Bacillota</taxon>
        <taxon>Clostridia</taxon>
        <taxon>Lachnospirales</taxon>
        <taxon>Lachnospiraceae</taxon>
        <taxon>Anaeromicropila</taxon>
    </lineage>
</organism>
<dbReference type="InterPro" id="IPR036732">
    <property type="entry name" value="AFP_Neu5c_C_sf"/>
</dbReference>
<dbReference type="Pfam" id="PF08666">
    <property type="entry name" value="SAF"/>
    <property type="match status" value="1"/>
</dbReference>
<name>A0A1I6HW09_9FIRM</name>
<dbReference type="OrthoDB" id="9814210at2"/>
<dbReference type="SUPFAM" id="SSF51269">
    <property type="entry name" value="AFP III-like domain"/>
    <property type="match status" value="1"/>
</dbReference>
<dbReference type="GO" id="GO:0047444">
    <property type="term" value="F:N-acylneuraminate-9-phosphate synthase activity"/>
    <property type="evidence" value="ECO:0007669"/>
    <property type="project" value="TreeGrafter"/>
</dbReference>
<reference evidence="2 3" key="1">
    <citation type="submission" date="2016-10" db="EMBL/GenBank/DDBJ databases">
        <authorList>
            <person name="de Groot N.N."/>
        </authorList>
    </citation>
    <scope>NUCLEOTIDE SEQUENCE [LARGE SCALE GENOMIC DNA]</scope>
    <source>
        <strain evidence="2 3">743A</strain>
    </source>
</reference>
<dbReference type="GO" id="GO:0016051">
    <property type="term" value="P:carbohydrate biosynthetic process"/>
    <property type="evidence" value="ECO:0007669"/>
    <property type="project" value="InterPro"/>
</dbReference>
<evidence type="ECO:0000313" key="3">
    <source>
        <dbReference type="Proteomes" id="UP000199659"/>
    </source>
</evidence>
<dbReference type="Gene3D" id="3.90.1210.10">
    <property type="entry name" value="Antifreeze-like/N-acetylneuraminic acid synthase C-terminal domain"/>
    <property type="match status" value="1"/>
</dbReference>
<sequence length="340" mass="38101">MNHKINVGTKEIGGEKTFVIAEIGSNHNQSLEKAKEMMLAARECGADAVKFQSIKPDKLYHMDKLSNDEKKLMKQIELKEEWYRELFSLAEKAGIICTSAPTYLEAVDLLVQYGVPILKIASPQVYGFPQLIQRADKANVPMILSTGYCGYKEIERAVNCCSNKSKLVLLHCTANYPTAPNDVNLNFMTTLQNMFGTIVGYSDHTLGYHIPIAAVAKGAKVIEKHFTLSRSEEGPDHFFAIEPGEFKEMVSAIRETEEALGDSGKPQLTEFERDFRKKIEMRLFASRSIMTGEEIHSDDLVFLRGSEEAVSAWDVNLVLGKKAGQYIEKGEPIYGKYLID</sequence>
<dbReference type="PANTHER" id="PTHR42966">
    <property type="entry name" value="N-ACETYLNEURAMINATE SYNTHASE"/>
    <property type="match status" value="1"/>
</dbReference>
<dbReference type="AlphaFoldDB" id="A0A1I6HW09"/>
<dbReference type="SUPFAM" id="SSF51569">
    <property type="entry name" value="Aldolase"/>
    <property type="match status" value="1"/>
</dbReference>
<dbReference type="STRING" id="37658.SAMN05661086_00345"/>
<dbReference type="InterPro" id="IPR013974">
    <property type="entry name" value="SAF"/>
</dbReference>
<dbReference type="InterPro" id="IPR013785">
    <property type="entry name" value="Aldolase_TIM"/>
</dbReference>
<evidence type="ECO:0000259" key="1">
    <source>
        <dbReference type="PROSITE" id="PS50844"/>
    </source>
</evidence>
<dbReference type="PANTHER" id="PTHR42966:SF1">
    <property type="entry name" value="SIALIC ACID SYNTHASE"/>
    <property type="match status" value="1"/>
</dbReference>
<dbReference type="InterPro" id="IPR051690">
    <property type="entry name" value="PseI-like"/>
</dbReference>
<protein>
    <submittedName>
        <fullName evidence="2">N,N'-diacetyllegionaminate synthase</fullName>
    </submittedName>
</protein>
<proteinExistence type="predicted"/>
<dbReference type="InterPro" id="IPR006190">
    <property type="entry name" value="SAF_AFP_Neu5Ac"/>
</dbReference>
<gene>
    <name evidence="2" type="ORF">SAMN05661086_00345</name>
</gene>